<protein>
    <submittedName>
        <fullName evidence="2">Phosphotransferase enzyme family protein</fullName>
    </submittedName>
</protein>
<dbReference type="SUPFAM" id="SSF56112">
    <property type="entry name" value="Protein kinase-like (PK-like)"/>
    <property type="match status" value="1"/>
</dbReference>
<accession>A0A024H5V3</accession>
<dbReference type="AlphaFoldDB" id="A0A024H5V3"/>
<dbReference type="Proteomes" id="UP000035722">
    <property type="component" value="Unassembled WGS sequence"/>
</dbReference>
<dbReference type="GO" id="GO:0016740">
    <property type="term" value="F:transferase activity"/>
    <property type="evidence" value="ECO:0007669"/>
    <property type="project" value="UniProtKB-KW"/>
</dbReference>
<evidence type="ECO:0000313" key="2">
    <source>
        <dbReference type="EMBL" id="CCQ47282.1"/>
    </source>
</evidence>
<name>A0A024H5V3_9MICC</name>
<dbReference type="Pfam" id="PF01636">
    <property type="entry name" value="APH"/>
    <property type="match status" value="1"/>
</dbReference>
<evidence type="ECO:0000259" key="1">
    <source>
        <dbReference type="Pfam" id="PF01636"/>
    </source>
</evidence>
<evidence type="ECO:0000313" key="3">
    <source>
        <dbReference type="Proteomes" id="UP000035722"/>
    </source>
</evidence>
<dbReference type="EMBL" id="CAQI01000048">
    <property type="protein sequence ID" value="CCQ47282.1"/>
    <property type="molecule type" value="Genomic_DNA"/>
</dbReference>
<reference evidence="3" key="1">
    <citation type="journal article" date="2014" name="Genome Announc.">
        <title>Genome Sequence of Arthrobacter siccitolerans 4J27, a Xeroprotectant-Producing Desiccation-Tolerant Microorganism.</title>
        <authorList>
            <person name="Manzanera M."/>
            <person name="Santa-Cruz-Calvo L."/>
            <person name="Vilchez J.I."/>
            <person name="Garcia-Fontana C."/>
            <person name="Silva-Castro G.A."/>
            <person name="Calvo C."/>
            <person name="Gonzalez-Lopez J."/>
        </authorList>
    </citation>
    <scope>NUCLEOTIDE SEQUENCE [LARGE SCALE GENOMIC DNA]</scope>
    <source>
        <strain evidence="3">4J27</strain>
    </source>
</reference>
<organism evidence="2 3">
    <name type="scientific">Pseudarthrobacter siccitolerans</name>
    <dbReference type="NCBI Taxonomy" id="861266"/>
    <lineage>
        <taxon>Bacteria</taxon>
        <taxon>Bacillati</taxon>
        <taxon>Actinomycetota</taxon>
        <taxon>Actinomycetes</taxon>
        <taxon>Micrococcales</taxon>
        <taxon>Micrococcaceae</taxon>
        <taxon>Pseudarthrobacter</taxon>
    </lineage>
</organism>
<feature type="domain" description="Aminoglycoside phosphotransferase" evidence="1">
    <location>
        <begin position="59"/>
        <end position="269"/>
    </location>
</feature>
<dbReference type="InterPro" id="IPR002575">
    <property type="entry name" value="Aminoglycoside_PTrfase"/>
</dbReference>
<keyword evidence="2" id="KW-0808">Transferase</keyword>
<dbReference type="InterPro" id="IPR011009">
    <property type="entry name" value="Kinase-like_dom_sf"/>
</dbReference>
<dbReference type="STRING" id="861266.ARTSIC4J27_3262"/>
<keyword evidence="3" id="KW-1185">Reference proteome</keyword>
<dbReference type="Gene3D" id="3.90.1200.10">
    <property type="match status" value="1"/>
</dbReference>
<sequence>MVLMLPLSQIAEMRSTVDGDWRSPVADAVGRHWDIPAGVLRYWRSSAAHVFVIPPGGDGRGVLYARFAPASSTAGARLHRGARLHARLSDSGAPVAELVRSSAGRAVELIPTLLGEMAACVVRRVDGDELDVEELDADAAAAWGTALARFHLAAGRVESADGNEPADVFAGLVSHPDQDLAHAAHALSVLLESREPGPRLIGHGDFELDNLRWSQGHATCFDLDESGVMPAAADVASAVRDLLGKSPGAPEHPELLEAFLSGYERRAGLAVSLEDLHLRRAALAARQILEASAVLDLDATVPESEGGWLTELNSSLAGHYAEERNIILATAQVLTRNP</sequence>
<comment type="caution">
    <text evidence="2">The sequence shown here is derived from an EMBL/GenBank/DDBJ whole genome shotgun (WGS) entry which is preliminary data.</text>
</comment>
<gene>
    <name evidence="2" type="ORF">ARTSIC4J27_3262</name>
</gene>
<proteinExistence type="predicted"/>